<feature type="transmembrane region" description="Helical" evidence="7">
    <location>
        <begin position="83"/>
        <end position="110"/>
    </location>
</feature>
<comment type="subcellular location">
    <subcellularLocation>
        <location evidence="1">Cell membrane</location>
        <topology evidence="1">Multi-pass membrane protein</topology>
    </subcellularLocation>
</comment>
<organism evidence="8 9">
    <name type="scientific">Clostridium moniliforme</name>
    <dbReference type="NCBI Taxonomy" id="39489"/>
    <lineage>
        <taxon>Bacteria</taxon>
        <taxon>Bacillati</taxon>
        <taxon>Bacillota</taxon>
        <taxon>Clostridia</taxon>
        <taxon>Eubacteriales</taxon>
        <taxon>Clostridiaceae</taxon>
        <taxon>Clostridium</taxon>
    </lineage>
</organism>
<evidence type="ECO:0000256" key="7">
    <source>
        <dbReference type="SAM" id="Phobius"/>
    </source>
</evidence>
<feature type="transmembrane region" description="Helical" evidence="7">
    <location>
        <begin position="367"/>
        <end position="386"/>
    </location>
</feature>
<evidence type="ECO:0000256" key="4">
    <source>
        <dbReference type="ARBA" id="ARBA00022692"/>
    </source>
</evidence>
<dbReference type="PANTHER" id="PTHR42770">
    <property type="entry name" value="AMINO ACID TRANSPORTER-RELATED"/>
    <property type="match status" value="1"/>
</dbReference>
<dbReference type="InterPro" id="IPR002293">
    <property type="entry name" value="AA/rel_permease1"/>
</dbReference>
<keyword evidence="6 7" id="KW-0472">Membrane</keyword>
<sequence length="498" mass="54912">MSTDTKKLTLISLILMIFTSVFGFTNIARAFYLMGYSAIPWYIISAITFFIPYAFMMAEYGATFKNEKGGIYSWMNLSVGPKYAFIVTFMWYASNVIWMVSVSSSIWIPLSNVFSGKDTTSTWSLFGLSTPHTMAILGSILVIVITIFATKGLNSIKKITSIGGTFVALSNIILFVLAILVLVLNHFKLAEPITASALITSPNPSYQSPIGLLGFMVFAIFAYGGLEVIGGLVDQTENPEKTFPKGIKIAAIVIAVAYAIEILCVGFFTNWSGALNSSDINMANVAYVVMGNLGYSLGMALHLGVHTSQILYSIFARFIGLSMFLALLGAFFTMVYAPIKQLIEGTPKEVWPKSWVKLDKNNMPKNAMIIQCIVVVAIILISSFGGDTASKFFNYLILMSNVAMTIPYIFIALAFISFKKKENIVKPFVVFKTHLSTKVWTIIVIITVTFANIFTIIQPVLTTGDYTAMIFQIAGPIVFTIIALILYDRYEKKSKTLN</sequence>
<gene>
    <name evidence="8" type="ORF">J2Z53_000605</name>
</gene>
<name>A0ABS4EYE0_9CLOT</name>
<reference evidence="8 9" key="1">
    <citation type="submission" date="2021-03" db="EMBL/GenBank/DDBJ databases">
        <title>Genomic Encyclopedia of Type Strains, Phase IV (KMG-IV): sequencing the most valuable type-strain genomes for metagenomic binning, comparative biology and taxonomic classification.</title>
        <authorList>
            <person name="Goeker M."/>
        </authorList>
    </citation>
    <scope>NUCLEOTIDE SEQUENCE [LARGE SCALE GENOMIC DNA]</scope>
    <source>
        <strain evidence="8 9">DSM 3984</strain>
    </source>
</reference>
<feature type="transmembrane region" description="Helical" evidence="7">
    <location>
        <begin position="314"/>
        <end position="339"/>
    </location>
</feature>
<keyword evidence="3" id="KW-1003">Cell membrane</keyword>
<dbReference type="PANTHER" id="PTHR42770:SF15">
    <property type="entry name" value="GLUTAMATE_GAMMA-AMINOBUTYRATE ANTIPORTER-RELATED"/>
    <property type="match status" value="1"/>
</dbReference>
<evidence type="ECO:0000256" key="6">
    <source>
        <dbReference type="ARBA" id="ARBA00023136"/>
    </source>
</evidence>
<evidence type="ECO:0000313" key="9">
    <source>
        <dbReference type="Proteomes" id="UP000783390"/>
    </source>
</evidence>
<feature type="transmembrane region" description="Helical" evidence="7">
    <location>
        <begin position="162"/>
        <end position="186"/>
    </location>
</feature>
<dbReference type="InterPro" id="IPR050367">
    <property type="entry name" value="APC_superfamily"/>
</dbReference>
<keyword evidence="9" id="KW-1185">Reference proteome</keyword>
<feature type="transmembrane region" description="Helical" evidence="7">
    <location>
        <begin position="439"/>
        <end position="460"/>
    </location>
</feature>
<dbReference type="EMBL" id="JAGGJZ010000001">
    <property type="protein sequence ID" value="MBP1889026.1"/>
    <property type="molecule type" value="Genomic_DNA"/>
</dbReference>
<dbReference type="Pfam" id="PF13520">
    <property type="entry name" value="AA_permease_2"/>
    <property type="match status" value="1"/>
</dbReference>
<dbReference type="Proteomes" id="UP000783390">
    <property type="component" value="Unassembled WGS sequence"/>
</dbReference>
<evidence type="ECO:0000313" key="8">
    <source>
        <dbReference type="EMBL" id="MBP1889026.1"/>
    </source>
</evidence>
<dbReference type="RefSeq" id="WP_209795736.1">
    <property type="nucleotide sequence ID" value="NZ_JAGGJZ010000001.1"/>
</dbReference>
<evidence type="ECO:0000256" key="5">
    <source>
        <dbReference type="ARBA" id="ARBA00022989"/>
    </source>
</evidence>
<feature type="transmembrane region" description="Helical" evidence="7">
    <location>
        <begin position="247"/>
        <end position="268"/>
    </location>
</feature>
<evidence type="ECO:0000256" key="2">
    <source>
        <dbReference type="ARBA" id="ARBA00022448"/>
    </source>
</evidence>
<feature type="transmembrane region" description="Helical" evidence="7">
    <location>
        <begin position="206"/>
        <end position="226"/>
    </location>
</feature>
<evidence type="ECO:0000256" key="3">
    <source>
        <dbReference type="ARBA" id="ARBA00022475"/>
    </source>
</evidence>
<keyword evidence="4 7" id="KW-0812">Transmembrane</keyword>
<protein>
    <submittedName>
        <fullName evidence="8">Amino acid transporter</fullName>
    </submittedName>
</protein>
<feature type="transmembrane region" description="Helical" evidence="7">
    <location>
        <begin position="392"/>
        <end position="418"/>
    </location>
</feature>
<feature type="transmembrane region" description="Helical" evidence="7">
    <location>
        <begin position="39"/>
        <end position="62"/>
    </location>
</feature>
<proteinExistence type="predicted"/>
<feature type="transmembrane region" description="Helical" evidence="7">
    <location>
        <begin position="466"/>
        <end position="487"/>
    </location>
</feature>
<dbReference type="NCBIfam" id="NF011775">
    <property type="entry name" value="PRK15238.1"/>
    <property type="match status" value="1"/>
</dbReference>
<accession>A0ABS4EYE0</accession>
<dbReference type="Gene3D" id="1.20.1740.10">
    <property type="entry name" value="Amino acid/polyamine transporter I"/>
    <property type="match status" value="1"/>
</dbReference>
<keyword evidence="2" id="KW-0813">Transport</keyword>
<feature type="transmembrane region" description="Helical" evidence="7">
    <location>
        <begin position="130"/>
        <end position="150"/>
    </location>
</feature>
<comment type="caution">
    <text evidence="8">The sequence shown here is derived from an EMBL/GenBank/DDBJ whole genome shotgun (WGS) entry which is preliminary data.</text>
</comment>
<dbReference type="PIRSF" id="PIRSF006060">
    <property type="entry name" value="AA_transporter"/>
    <property type="match status" value="1"/>
</dbReference>
<keyword evidence="5 7" id="KW-1133">Transmembrane helix</keyword>
<evidence type="ECO:0000256" key="1">
    <source>
        <dbReference type="ARBA" id="ARBA00004651"/>
    </source>
</evidence>